<dbReference type="Proteomes" id="UP000593594">
    <property type="component" value="Chromosome"/>
</dbReference>
<dbReference type="InterPro" id="IPR010977">
    <property type="entry name" value="Aromatic_deC"/>
</dbReference>
<evidence type="ECO:0000256" key="5">
    <source>
        <dbReference type="ARBA" id="ARBA00023239"/>
    </source>
</evidence>
<dbReference type="GO" id="GO:0019752">
    <property type="term" value="P:carboxylic acid metabolic process"/>
    <property type="evidence" value="ECO:0007669"/>
    <property type="project" value="InterPro"/>
</dbReference>
<comment type="similarity">
    <text evidence="2 7">Belongs to the group II decarboxylase family.</text>
</comment>
<keyword evidence="8" id="KW-0032">Aminotransferase</keyword>
<dbReference type="GO" id="GO:0030170">
    <property type="term" value="F:pyridoxal phosphate binding"/>
    <property type="evidence" value="ECO:0007669"/>
    <property type="project" value="InterPro"/>
</dbReference>
<dbReference type="EMBL" id="CP058214">
    <property type="protein sequence ID" value="QPC43022.1"/>
    <property type="molecule type" value="Genomic_DNA"/>
</dbReference>
<evidence type="ECO:0000313" key="8">
    <source>
        <dbReference type="EMBL" id="QPC43022.1"/>
    </source>
</evidence>
<dbReference type="RefSeq" id="WP_246479850.1">
    <property type="nucleotide sequence ID" value="NZ_CP058214.1"/>
</dbReference>
<dbReference type="AlphaFoldDB" id="A0A7S8C452"/>
<proteinExistence type="inferred from homology"/>
<comment type="cofactor">
    <cofactor evidence="1 6 7">
        <name>pyridoxal 5'-phosphate</name>
        <dbReference type="ChEBI" id="CHEBI:597326"/>
    </cofactor>
</comment>
<dbReference type="Gene3D" id="3.40.640.10">
    <property type="entry name" value="Type I PLP-dependent aspartate aminotransferase-like (Major domain)"/>
    <property type="match status" value="1"/>
</dbReference>
<evidence type="ECO:0000256" key="4">
    <source>
        <dbReference type="ARBA" id="ARBA00022898"/>
    </source>
</evidence>
<dbReference type="PANTHER" id="PTHR11999:SF70">
    <property type="entry name" value="MIP05841P"/>
    <property type="match status" value="1"/>
</dbReference>
<keyword evidence="9" id="KW-1185">Reference proteome</keyword>
<sequence>MDSGDTRRLLAEAARRAAAYLDALDGRPAGPLPGAAETLAGALDRPLPEEGRDAQDILAFLDDFGSPATVASAGGRYFGFVTGGVLPASLAANYLAGAWDQNSFSQVSSPAIAAFEAAALRWIKEALGIPMAAEGALVTGATMAHFTCLAAARNRVLKQAGWDVDADGLFGAPEVTVVVGEEAHATLFKVLSMLGLGRKRVVRLPCDDQGRILARDLPEIAPPAIVCLQAGNVNSGAFDPAEPLIGWAREAGAWVHVDGAFGLWALASPDRADLAKGVAAADSWALDAHKWLNVPYDSGIALVADAGALSDAMAISGAYLMSGERREAMNVTPESSRRARAVDIWAALSALGRKGVSELVERNCRQASELADGLRQAGVEILNDVVLNQVVASFGSDERTRAVVARIQDEGECWCGATVWHGRAAMRISISSWATTHEDIGRALSAMLKADREIPRD</sequence>
<dbReference type="SUPFAM" id="SSF53383">
    <property type="entry name" value="PLP-dependent transferases"/>
    <property type="match status" value="1"/>
</dbReference>
<gene>
    <name evidence="8" type="ORF">HW532_10160</name>
</gene>
<organism evidence="8 9">
    <name type="scientific">Kaustia mangrovi</name>
    <dbReference type="NCBI Taxonomy" id="2593653"/>
    <lineage>
        <taxon>Bacteria</taxon>
        <taxon>Pseudomonadati</taxon>
        <taxon>Pseudomonadota</taxon>
        <taxon>Alphaproteobacteria</taxon>
        <taxon>Hyphomicrobiales</taxon>
        <taxon>Parvibaculaceae</taxon>
        <taxon>Kaustia</taxon>
    </lineage>
</organism>
<dbReference type="PANTHER" id="PTHR11999">
    <property type="entry name" value="GROUP II PYRIDOXAL-5-PHOSPHATE DECARBOXYLASE"/>
    <property type="match status" value="1"/>
</dbReference>
<dbReference type="InterPro" id="IPR015424">
    <property type="entry name" value="PyrdxlP-dep_Trfase"/>
</dbReference>
<dbReference type="InterPro" id="IPR002129">
    <property type="entry name" value="PyrdxlP-dep_de-COase"/>
</dbReference>
<keyword evidence="5 7" id="KW-0456">Lyase</keyword>
<evidence type="ECO:0000313" key="9">
    <source>
        <dbReference type="Proteomes" id="UP000593594"/>
    </source>
</evidence>
<keyword evidence="4 6" id="KW-0663">Pyridoxal phosphate</keyword>
<keyword evidence="3" id="KW-0210">Decarboxylase</keyword>
<protein>
    <submittedName>
        <fullName evidence="8">Aspartate aminotransferase family protein</fullName>
    </submittedName>
</protein>
<name>A0A7S8C452_9HYPH</name>
<accession>A0A7S8C452</accession>
<dbReference type="InterPro" id="IPR015422">
    <property type="entry name" value="PyrdxlP-dep_Trfase_small"/>
</dbReference>
<dbReference type="Gene3D" id="3.90.1150.10">
    <property type="entry name" value="Aspartate Aminotransferase, domain 1"/>
    <property type="match status" value="1"/>
</dbReference>
<evidence type="ECO:0000256" key="1">
    <source>
        <dbReference type="ARBA" id="ARBA00001933"/>
    </source>
</evidence>
<keyword evidence="8" id="KW-0808">Transferase</keyword>
<evidence type="ECO:0000256" key="2">
    <source>
        <dbReference type="ARBA" id="ARBA00009533"/>
    </source>
</evidence>
<dbReference type="InterPro" id="IPR015421">
    <property type="entry name" value="PyrdxlP-dep_Trfase_major"/>
</dbReference>
<dbReference type="GO" id="GO:0016831">
    <property type="term" value="F:carboxy-lyase activity"/>
    <property type="evidence" value="ECO:0007669"/>
    <property type="project" value="UniProtKB-KW"/>
</dbReference>
<evidence type="ECO:0000256" key="3">
    <source>
        <dbReference type="ARBA" id="ARBA00022793"/>
    </source>
</evidence>
<reference evidence="8 9" key="1">
    <citation type="submission" date="2020-06" db="EMBL/GenBank/DDBJ databases">
        <title>Genome sequence of 2 isolates from Red Sea Mangroves.</title>
        <authorList>
            <person name="Sefrji F."/>
            <person name="Michoud G."/>
            <person name="Merlino G."/>
            <person name="Daffonchio D."/>
        </authorList>
    </citation>
    <scope>NUCLEOTIDE SEQUENCE [LARGE SCALE GENOMIC DNA]</scope>
    <source>
        <strain evidence="8 9">R1DC25</strain>
    </source>
</reference>
<dbReference type="GO" id="GO:0008483">
    <property type="term" value="F:transaminase activity"/>
    <property type="evidence" value="ECO:0007669"/>
    <property type="project" value="UniProtKB-KW"/>
</dbReference>
<evidence type="ECO:0000256" key="7">
    <source>
        <dbReference type="RuleBase" id="RU000382"/>
    </source>
</evidence>
<dbReference type="Pfam" id="PF00282">
    <property type="entry name" value="Pyridoxal_deC"/>
    <property type="match status" value="1"/>
</dbReference>
<dbReference type="KEGG" id="kmn:HW532_10160"/>
<feature type="modified residue" description="N6-(pyridoxal phosphate)lysine" evidence="6">
    <location>
        <position position="290"/>
    </location>
</feature>
<evidence type="ECO:0000256" key="6">
    <source>
        <dbReference type="PIRSR" id="PIRSR602129-50"/>
    </source>
</evidence>